<gene>
    <name evidence="9" type="ORF">K1X11_002510</name>
</gene>
<dbReference type="InterPro" id="IPR006104">
    <property type="entry name" value="Glyco_hydro_2_N"/>
</dbReference>
<evidence type="ECO:0000259" key="8">
    <source>
        <dbReference type="SMART" id="SM01038"/>
    </source>
</evidence>
<dbReference type="Pfam" id="PF16353">
    <property type="entry name" value="LacZ_4"/>
    <property type="match status" value="1"/>
</dbReference>
<dbReference type="InterPro" id="IPR006102">
    <property type="entry name" value="Ig-like_GH2"/>
</dbReference>
<dbReference type="GO" id="GO:0016787">
    <property type="term" value="F:hydrolase activity"/>
    <property type="evidence" value="ECO:0007669"/>
    <property type="project" value="UniProtKB-KW"/>
</dbReference>
<comment type="catalytic activity">
    <reaction evidence="1 7">
        <text>Hydrolysis of terminal non-reducing beta-D-galactose residues in beta-D-galactosides.</text>
        <dbReference type="EC" id="3.2.1.23"/>
    </reaction>
</comment>
<evidence type="ECO:0000256" key="3">
    <source>
        <dbReference type="ARBA" id="ARBA00012756"/>
    </source>
</evidence>
<evidence type="ECO:0000313" key="9">
    <source>
        <dbReference type="EMBL" id="WRQ88261.1"/>
    </source>
</evidence>
<dbReference type="SMART" id="SM01038">
    <property type="entry name" value="Bgal_small_N"/>
    <property type="match status" value="1"/>
</dbReference>
<dbReference type="EMBL" id="CP139781">
    <property type="protein sequence ID" value="WRQ88261.1"/>
    <property type="molecule type" value="Genomic_DNA"/>
</dbReference>
<dbReference type="InterPro" id="IPR006103">
    <property type="entry name" value="Glyco_hydro_2_cat"/>
</dbReference>
<dbReference type="PANTHER" id="PTHR46323:SF2">
    <property type="entry name" value="BETA-GALACTOSIDASE"/>
    <property type="match status" value="1"/>
</dbReference>
<keyword evidence="10" id="KW-1185">Reference proteome</keyword>
<dbReference type="RefSeq" id="WP_221030469.1">
    <property type="nucleotide sequence ID" value="NZ_CP139781.1"/>
</dbReference>
<evidence type="ECO:0000256" key="5">
    <source>
        <dbReference type="ARBA" id="ARBA00023295"/>
    </source>
</evidence>
<feature type="domain" description="Beta galactosidase small chain/" evidence="8">
    <location>
        <begin position="812"/>
        <end position="1093"/>
    </location>
</feature>
<keyword evidence="4 7" id="KW-0378">Hydrolase</keyword>
<dbReference type="InterPro" id="IPR032312">
    <property type="entry name" value="LacZ_4"/>
</dbReference>
<dbReference type="PROSITE" id="PS00608">
    <property type="entry name" value="GLYCOSYL_HYDROL_F2_2"/>
    <property type="match status" value="1"/>
</dbReference>
<dbReference type="Pfam" id="PF00703">
    <property type="entry name" value="Glyco_hydro_2"/>
    <property type="match status" value="1"/>
</dbReference>
<protein>
    <recommendedName>
        <fullName evidence="3 7">Beta-galactosidase</fullName>
        <ecNumber evidence="3 7">3.2.1.23</ecNumber>
    </recommendedName>
    <alternativeName>
        <fullName evidence="6 7">Lactase</fullName>
    </alternativeName>
</protein>
<evidence type="ECO:0000256" key="7">
    <source>
        <dbReference type="RuleBase" id="RU361154"/>
    </source>
</evidence>
<dbReference type="Gene3D" id="2.60.40.10">
    <property type="entry name" value="Immunoglobulins"/>
    <property type="match status" value="2"/>
</dbReference>
<dbReference type="SUPFAM" id="SSF74650">
    <property type="entry name" value="Galactose mutarotase-like"/>
    <property type="match status" value="1"/>
</dbReference>
<dbReference type="SUPFAM" id="SSF49785">
    <property type="entry name" value="Galactose-binding domain-like"/>
    <property type="match status" value="1"/>
</dbReference>
<sequence>MGLGIATAAAAAAATPPRWENEQIFAVNREPARATFYPFADAASARTHVSVREADQSPFVRVLDGDWTFAWVPTPAEAPADFFRPDFDDAGWGTIPVPGNWERHGFGTPIYVSAGYSFKVDPPRVMGEPKPDATTFHERNPVGSYRHSFDVPSDWAGRRVFIHFDGVQGATTLWVNGEEVGYSQGSMSPAEFEITRYVHPGANQLAVQVLRYSDGSYLEDQDTWRLSGIFRSVRLYSTAAVRIADFAVRTELDATYTDAELQIKPEINALPEADVAGWTVSGQLFDAAGQPVVHAPLASDVTTMLNRAHKAAIMNDRTPQRGPAKFAWMSATITAPAKWTEETPTLYTLVLTLHDASGATVEAVATRVGFREVEITDGLFLVNGARIKLRGVNRHETDPADGRAISYDRMIEDITLMKQANINAVRTSHYPNDPRWYELCDEMGLYVMDEADLETHGLRGELASDPRWAAAFLDRGIRLVERDKNHASVVFWSLGNESGYGPNFAAMSAWIHDFDPTRPVHYEGAQGSPRDPLTVDVISRFYPRTMAPYLNPGVPADSDEERPENARWERLINLTLTPGETRPVLTSEYAHAMGNAIGNLAEHWQEIYWHPRLLGGFIWEWVDQGLYATAPDGTRFMAYGGDFGDKPNHGAFAIKGIITAERAVYPKYWEVKKVYQTVLIEPRRMTPEADRAVQVRITNRHFHTNLSAFEVRWAVLCDSAVVQSGVLPPLDIRPWGDPEVDIPVTPIADPVPGAEYFLRVSVHTKAAAPWAPAGHEIAFEQLALEVDVPTVPARVIPAEALLFVAEQRDQLIVRDDANRFGVEFDRATGYLTGLSFGHGNVLKAKDEPMAGPQLQAWRAPLDNDRGFGKWMAREWREAGLDTMTRTLERFEVSQPQPNLVRVETVATTHAKTGSIQHRAVYWIRGDGVVDVENTFTPSGELPPLARIGVSLGITRGLETYQWSGHGPHENYNDRLTSAPIGVWQSTVTAQYTPYVRPQHTGNHEGVRWLALTNPQGHGLLVVAEDTPLSATALHFTDHDLAAQRNAYQLTPRADTVLSLDARMSGLGNGSCGPGVLSEYAVPVQPYTLHFSLRAAATSDATVLAAETRTRLAQP</sequence>
<reference evidence="9 10" key="1">
    <citation type="submission" date="2023-12" db="EMBL/GenBank/DDBJ databases">
        <title>Description of an unclassified Opitutus bacterium of Verrucomicrobiota.</title>
        <authorList>
            <person name="Zhang D.-F."/>
        </authorList>
    </citation>
    <scope>NUCLEOTIDE SEQUENCE [LARGE SCALE GENOMIC DNA]</scope>
    <source>
        <strain evidence="9 10">WL0086</strain>
    </source>
</reference>
<evidence type="ECO:0000256" key="2">
    <source>
        <dbReference type="ARBA" id="ARBA00007401"/>
    </source>
</evidence>
<dbReference type="InterPro" id="IPR004199">
    <property type="entry name" value="B-gal_small/dom_5"/>
</dbReference>
<dbReference type="PRINTS" id="PR00132">
    <property type="entry name" value="GLHYDRLASE2"/>
</dbReference>
<name>A0ABZ1C9W4_9BACT</name>
<dbReference type="InterPro" id="IPR017853">
    <property type="entry name" value="GH"/>
</dbReference>
<evidence type="ECO:0000256" key="6">
    <source>
        <dbReference type="ARBA" id="ARBA00032230"/>
    </source>
</evidence>
<dbReference type="InterPro" id="IPR050347">
    <property type="entry name" value="Bact_Beta-galactosidase"/>
</dbReference>
<organism evidence="9 10">
    <name type="scientific">Actomonas aquatica</name>
    <dbReference type="NCBI Taxonomy" id="2866162"/>
    <lineage>
        <taxon>Bacteria</taxon>
        <taxon>Pseudomonadati</taxon>
        <taxon>Verrucomicrobiota</taxon>
        <taxon>Opitutia</taxon>
        <taxon>Opitutales</taxon>
        <taxon>Opitutaceae</taxon>
        <taxon>Actomonas</taxon>
    </lineage>
</organism>
<dbReference type="Gene3D" id="2.60.120.260">
    <property type="entry name" value="Galactose-binding domain-like"/>
    <property type="match status" value="1"/>
</dbReference>
<dbReference type="Pfam" id="PF02929">
    <property type="entry name" value="Bgal_small_N"/>
    <property type="match status" value="1"/>
</dbReference>
<dbReference type="SUPFAM" id="SSF51445">
    <property type="entry name" value="(Trans)glycosidases"/>
    <property type="match status" value="1"/>
</dbReference>
<dbReference type="SUPFAM" id="SSF49303">
    <property type="entry name" value="beta-Galactosidase/glucuronidase domain"/>
    <property type="match status" value="2"/>
</dbReference>
<dbReference type="PANTHER" id="PTHR46323">
    <property type="entry name" value="BETA-GALACTOSIDASE"/>
    <property type="match status" value="1"/>
</dbReference>
<dbReference type="PROSITE" id="PS00719">
    <property type="entry name" value="GLYCOSYL_HYDROL_F2_1"/>
    <property type="match status" value="1"/>
</dbReference>
<keyword evidence="5 7" id="KW-0326">Glycosidase</keyword>
<dbReference type="EC" id="3.2.1.23" evidence="3 7"/>
<dbReference type="Proteomes" id="UP000738431">
    <property type="component" value="Chromosome"/>
</dbReference>
<dbReference type="Gene3D" id="2.70.98.10">
    <property type="match status" value="1"/>
</dbReference>
<dbReference type="Gene3D" id="3.20.20.80">
    <property type="entry name" value="Glycosidases"/>
    <property type="match status" value="1"/>
</dbReference>
<dbReference type="InterPro" id="IPR006101">
    <property type="entry name" value="Glyco_hydro_2"/>
</dbReference>
<dbReference type="InterPro" id="IPR036156">
    <property type="entry name" value="Beta-gal/glucu_dom_sf"/>
</dbReference>
<accession>A0ABZ1C9W4</accession>
<evidence type="ECO:0000256" key="1">
    <source>
        <dbReference type="ARBA" id="ARBA00001412"/>
    </source>
</evidence>
<evidence type="ECO:0000256" key="4">
    <source>
        <dbReference type="ARBA" id="ARBA00022801"/>
    </source>
</evidence>
<dbReference type="InterPro" id="IPR008979">
    <property type="entry name" value="Galactose-bd-like_sf"/>
</dbReference>
<dbReference type="InterPro" id="IPR011013">
    <property type="entry name" value="Gal_mutarotase_sf_dom"/>
</dbReference>
<comment type="similarity">
    <text evidence="2 7">Belongs to the glycosyl hydrolase 2 family.</text>
</comment>
<proteinExistence type="inferred from homology"/>
<dbReference type="Pfam" id="PF02837">
    <property type="entry name" value="Glyco_hydro_2_N"/>
    <property type="match status" value="1"/>
</dbReference>
<evidence type="ECO:0000313" key="10">
    <source>
        <dbReference type="Proteomes" id="UP000738431"/>
    </source>
</evidence>
<dbReference type="InterPro" id="IPR014718">
    <property type="entry name" value="GH-type_carb-bd"/>
</dbReference>
<dbReference type="InterPro" id="IPR023232">
    <property type="entry name" value="Glyco_hydro_2_AS"/>
</dbReference>
<dbReference type="InterPro" id="IPR013783">
    <property type="entry name" value="Ig-like_fold"/>
</dbReference>
<dbReference type="Pfam" id="PF02836">
    <property type="entry name" value="Glyco_hydro_2_C"/>
    <property type="match status" value="1"/>
</dbReference>
<dbReference type="InterPro" id="IPR023230">
    <property type="entry name" value="Glyco_hydro_2_CS"/>
</dbReference>